<accession>A0A2Z4G6F0</accession>
<name>A0A2Z4G6F0_9BACT</name>
<proteinExistence type="predicted"/>
<evidence type="ECO:0000313" key="2">
    <source>
        <dbReference type="Proteomes" id="UP000249873"/>
    </source>
</evidence>
<organism evidence="1 2">
    <name type="scientific">Arcticibacterium luteifluviistationis</name>
    <dbReference type="NCBI Taxonomy" id="1784714"/>
    <lineage>
        <taxon>Bacteria</taxon>
        <taxon>Pseudomonadati</taxon>
        <taxon>Bacteroidota</taxon>
        <taxon>Cytophagia</taxon>
        <taxon>Cytophagales</taxon>
        <taxon>Leadbetterellaceae</taxon>
        <taxon>Arcticibacterium</taxon>
    </lineage>
</organism>
<sequence length="305" mass="36279">MSNIDEEINILNSLDDEFYPRYEENDLISDDILKKLFRHSKKPLNSNFYNGILRDIHTYLVNQENDFLDEDDALDLKIAIANYQLQLSRIIYRLDYYGIKVGIQCLRMLSQHSPNDTQLKKSIPNEPSIEPSFQKNWIEPSIPELQKNFNHKAFLKTTKLLKELLELKELLKFDSNFLCLANWFLDDFLKCPNFQLSLSVPDHENPYPDIFEKGFGWAVFSNYVQNHKYGVSNAVFSYLFRQMLSDGYIRKRLSHIDFENWIWDVYKIRLSRIKTMREIGLENYATFYLETCQSQMTKPLFQDND</sequence>
<dbReference type="Proteomes" id="UP000249873">
    <property type="component" value="Chromosome"/>
</dbReference>
<protein>
    <submittedName>
        <fullName evidence="1">Uncharacterized protein</fullName>
    </submittedName>
</protein>
<evidence type="ECO:0000313" key="1">
    <source>
        <dbReference type="EMBL" id="AWV96712.1"/>
    </source>
</evidence>
<dbReference type="RefSeq" id="WP_111369814.1">
    <property type="nucleotide sequence ID" value="NZ_CP029480.1"/>
</dbReference>
<dbReference type="AlphaFoldDB" id="A0A2Z4G6F0"/>
<gene>
    <name evidence="1" type="ORF">DJ013_00295</name>
</gene>
<reference evidence="1 2" key="1">
    <citation type="submission" date="2018-05" db="EMBL/GenBank/DDBJ databases">
        <title>Complete genome sequence of Arcticibacterium luteifluviistationis SM1504T, a cytophagaceae bacterium isolated from Arctic surface seawater.</title>
        <authorList>
            <person name="Li Y."/>
            <person name="Qin Q.-L."/>
        </authorList>
    </citation>
    <scope>NUCLEOTIDE SEQUENCE [LARGE SCALE GENOMIC DNA]</scope>
    <source>
        <strain evidence="1 2">SM1504</strain>
    </source>
</reference>
<dbReference type="EMBL" id="CP029480">
    <property type="protein sequence ID" value="AWV96712.1"/>
    <property type="molecule type" value="Genomic_DNA"/>
</dbReference>
<keyword evidence="2" id="KW-1185">Reference proteome</keyword>
<dbReference type="KEGG" id="als:DJ013_00295"/>